<keyword evidence="2" id="KW-1185">Reference proteome</keyword>
<dbReference type="EMBL" id="ML975299">
    <property type="protein sequence ID" value="KAF1834652.1"/>
    <property type="molecule type" value="Genomic_DNA"/>
</dbReference>
<evidence type="ECO:0000313" key="1">
    <source>
        <dbReference type="EMBL" id="KAF1834652.1"/>
    </source>
</evidence>
<accession>A0A6A5KGV2</accession>
<gene>
    <name evidence="1" type="ORF">BDW02DRAFT_568888</name>
</gene>
<dbReference type="AlphaFoldDB" id="A0A6A5KGV2"/>
<sequence>MACYPLQDIEDGVRASKVNCIPARGVDYYSRLIDSISQDQAWAQRKASTSVIGARMPTSVMVQLLECGAGGTVMFAIIMDSGQRSVGQGARRER</sequence>
<reference evidence="1" key="1">
    <citation type="submission" date="2020-01" db="EMBL/GenBank/DDBJ databases">
        <authorList>
            <consortium name="DOE Joint Genome Institute"/>
            <person name="Haridas S."/>
            <person name="Albert R."/>
            <person name="Binder M."/>
            <person name="Bloem J."/>
            <person name="Labutti K."/>
            <person name="Salamov A."/>
            <person name="Andreopoulos B."/>
            <person name="Baker S.E."/>
            <person name="Barry K."/>
            <person name="Bills G."/>
            <person name="Bluhm B.H."/>
            <person name="Cannon C."/>
            <person name="Castanera R."/>
            <person name="Culley D.E."/>
            <person name="Daum C."/>
            <person name="Ezra D."/>
            <person name="Gonzalez J.B."/>
            <person name="Henrissat B."/>
            <person name="Kuo A."/>
            <person name="Liang C."/>
            <person name="Lipzen A."/>
            <person name="Lutzoni F."/>
            <person name="Magnuson J."/>
            <person name="Mondo S."/>
            <person name="Nolan M."/>
            <person name="Ohm R."/>
            <person name="Pangilinan J."/>
            <person name="Park H.-J."/>
            <person name="Ramirez L."/>
            <person name="Alfaro M."/>
            <person name="Sun H."/>
            <person name="Tritt A."/>
            <person name="Yoshinaga Y."/>
            <person name="Zwiers L.-H."/>
            <person name="Turgeon B.G."/>
            <person name="Goodwin S.B."/>
            <person name="Spatafora J.W."/>
            <person name="Crous P.W."/>
            <person name="Grigoriev I.V."/>
        </authorList>
    </citation>
    <scope>NUCLEOTIDE SEQUENCE</scope>
    <source>
        <strain evidence="1">P77</strain>
    </source>
</reference>
<name>A0A6A5KGV2_9PLEO</name>
<evidence type="ECO:0000313" key="2">
    <source>
        <dbReference type="Proteomes" id="UP000800040"/>
    </source>
</evidence>
<protein>
    <submittedName>
        <fullName evidence="1">Uncharacterized protein</fullName>
    </submittedName>
</protein>
<organism evidence="1 2">
    <name type="scientific">Decorospora gaudefroyi</name>
    <dbReference type="NCBI Taxonomy" id="184978"/>
    <lineage>
        <taxon>Eukaryota</taxon>
        <taxon>Fungi</taxon>
        <taxon>Dikarya</taxon>
        <taxon>Ascomycota</taxon>
        <taxon>Pezizomycotina</taxon>
        <taxon>Dothideomycetes</taxon>
        <taxon>Pleosporomycetidae</taxon>
        <taxon>Pleosporales</taxon>
        <taxon>Pleosporineae</taxon>
        <taxon>Pleosporaceae</taxon>
        <taxon>Decorospora</taxon>
    </lineage>
</organism>
<proteinExistence type="predicted"/>
<dbReference type="Proteomes" id="UP000800040">
    <property type="component" value="Unassembled WGS sequence"/>
</dbReference>